<proteinExistence type="predicted"/>
<keyword evidence="3" id="KW-1185">Reference proteome</keyword>
<feature type="region of interest" description="Disordered" evidence="1">
    <location>
        <begin position="120"/>
        <end position="163"/>
    </location>
</feature>
<accession>A0A2G5EYC1</accession>
<reference evidence="2 3" key="1">
    <citation type="submission" date="2017-09" db="EMBL/GenBank/DDBJ databases">
        <title>WGS assembly of Aquilegia coerulea Goldsmith.</title>
        <authorList>
            <person name="Hodges S."/>
            <person name="Kramer E."/>
            <person name="Nordborg M."/>
            <person name="Tomkins J."/>
            <person name="Borevitz J."/>
            <person name="Derieg N."/>
            <person name="Yan J."/>
            <person name="Mihaltcheva S."/>
            <person name="Hayes R.D."/>
            <person name="Rokhsar D."/>
        </authorList>
    </citation>
    <scope>NUCLEOTIDE SEQUENCE [LARGE SCALE GENOMIC DNA]</scope>
    <source>
        <strain evidence="3">cv. Goldsmith</strain>
    </source>
</reference>
<dbReference type="EMBL" id="KZ305020">
    <property type="protein sequence ID" value="PIA60706.1"/>
    <property type="molecule type" value="Genomic_DNA"/>
</dbReference>
<evidence type="ECO:0000256" key="1">
    <source>
        <dbReference type="SAM" id="MobiDB-lite"/>
    </source>
</evidence>
<sequence>MIQRDLQEILELEQIGVQLDDLFDEPKMKEFILQIKMSTYQQKMSLSITKLQVLQDNENTIEVPEIYKMVKVKQEKNDDDLDVHFTTKNLSKGKKIVHSGSPIESKGECSQQNVYSSLKTKKILKKNNKNNDDRGLHLDSDMSDTAPIASFKANQKSKRLRKQ</sequence>
<gene>
    <name evidence="2" type="ORF">AQUCO_00300310v1</name>
</gene>
<organism evidence="2 3">
    <name type="scientific">Aquilegia coerulea</name>
    <name type="common">Rocky mountain columbine</name>
    <dbReference type="NCBI Taxonomy" id="218851"/>
    <lineage>
        <taxon>Eukaryota</taxon>
        <taxon>Viridiplantae</taxon>
        <taxon>Streptophyta</taxon>
        <taxon>Embryophyta</taxon>
        <taxon>Tracheophyta</taxon>
        <taxon>Spermatophyta</taxon>
        <taxon>Magnoliopsida</taxon>
        <taxon>Ranunculales</taxon>
        <taxon>Ranunculaceae</taxon>
        <taxon>Thalictroideae</taxon>
        <taxon>Aquilegia</taxon>
    </lineage>
</organism>
<dbReference type="InParanoid" id="A0A2G5EYC1"/>
<name>A0A2G5EYC1_AQUCA</name>
<dbReference type="Proteomes" id="UP000230069">
    <property type="component" value="Unassembled WGS sequence"/>
</dbReference>
<dbReference type="AlphaFoldDB" id="A0A2G5EYC1"/>
<evidence type="ECO:0000313" key="2">
    <source>
        <dbReference type="EMBL" id="PIA60706.1"/>
    </source>
</evidence>
<feature type="compositionally biased region" description="Basic and acidic residues" evidence="1">
    <location>
        <begin position="129"/>
        <end position="140"/>
    </location>
</feature>
<protein>
    <submittedName>
        <fullName evidence="2">Uncharacterized protein</fullName>
    </submittedName>
</protein>
<evidence type="ECO:0000313" key="3">
    <source>
        <dbReference type="Proteomes" id="UP000230069"/>
    </source>
</evidence>